<sequence length="316" mass="32756">MTPARSSEEENTMTATTAPLSAHKPHRFGAVALLIATGGVFGAMFPLGKLASRAGVAPLAWTLSMLLFGGVILLAMALIRGQAVPVSRLHLAYYAGAGLLSMGLPNFILFTVMPHLGVGLSSVVYTLPPILTLAFAAALRMEKPGTQRSLGIALGFAGAAMIVSQRSHLPSPDLYGWLLLALAIPTFLAAGNIFRSRFWPAGSSPLALSAGTMLAGGGWVLLLMLGKGRIGDIASLLDAPLLASIQAALNALQFLMFMRLQKAAGPVYVSQVGYVATAAGLASGALVFGETYSPWIWAASITIAAGVLVVNSARRT</sequence>
<dbReference type="STRING" id="549386.SAMN02927923_01406"/>
<feature type="domain" description="EamA" evidence="7">
    <location>
        <begin position="31"/>
        <end position="163"/>
    </location>
</feature>
<dbReference type="Pfam" id="PF00892">
    <property type="entry name" value="EamA"/>
    <property type="match status" value="1"/>
</dbReference>
<feature type="transmembrane region" description="Helical" evidence="6">
    <location>
        <begin position="295"/>
        <end position="313"/>
    </location>
</feature>
<dbReference type="GO" id="GO:0016020">
    <property type="term" value="C:membrane"/>
    <property type="evidence" value="ECO:0007669"/>
    <property type="project" value="UniProtKB-SubCell"/>
</dbReference>
<keyword evidence="4 6" id="KW-1133">Transmembrane helix</keyword>
<evidence type="ECO:0000313" key="9">
    <source>
        <dbReference type="Proteomes" id="UP000199569"/>
    </source>
</evidence>
<feature type="transmembrane region" description="Helical" evidence="6">
    <location>
        <begin position="118"/>
        <end position="138"/>
    </location>
</feature>
<evidence type="ECO:0000256" key="2">
    <source>
        <dbReference type="ARBA" id="ARBA00007362"/>
    </source>
</evidence>
<keyword evidence="5 6" id="KW-0472">Membrane</keyword>
<feature type="transmembrane region" description="Helical" evidence="6">
    <location>
        <begin position="150"/>
        <end position="168"/>
    </location>
</feature>
<proteinExistence type="inferred from homology"/>
<dbReference type="InterPro" id="IPR000620">
    <property type="entry name" value="EamA_dom"/>
</dbReference>
<organism evidence="8 9">
    <name type="scientific">Microvirga guangxiensis</name>
    <dbReference type="NCBI Taxonomy" id="549386"/>
    <lineage>
        <taxon>Bacteria</taxon>
        <taxon>Pseudomonadati</taxon>
        <taxon>Pseudomonadota</taxon>
        <taxon>Alphaproteobacteria</taxon>
        <taxon>Hyphomicrobiales</taxon>
        <taxon>Methylobacteriaceae</taxon>
        <taxon>Microvirga</taxon>
    </lineage>
</organism>
<accession>A0A1G5G6Y3</accession>
<evidence type="ECO:0000256" key="3">
    <source>
        <dbReference type="ARBA" id="ARBA00022692"/>
    </source>
</evidence>
<feature type="transmembrane region" description="Helical" evidence="6">
    <location>
        <begin position="28"/>
        <end position="47"/>
    </location>
</feature>
<dbReference type="InterPro" id="IPR037185">
    <property type="entry name" value="EmrE-like"/>
</dbReference>
<keyword evidence="3 6" id="KW-0812">Transmembrane</keyword>
<dbReference type="InterPro" id="IPR050638">
    <property type="entry name" value="AA-Vitamin_Transporters"/>
</dbReference>
<feature type="transmembrane region" description="Helical" evidence="6">
    <location>
        <begin position="206"/>
        <end position="225"/>
    </location>
</feature>
<dbReference type="EMBL" id="FMVJ01000004">
    <property type="protein sequence ID" value="SCY47305.1"/>
    <property type="molecule type" value="Genomic_DNA"/>
</dbReference>
<protein>
    <submittedName>
        <fullName evidence="8">Permease of the drug/metabolite transporter (DMT) superfamily</fullName>
    </submittedName>
</protein>
<dbReference type="PANTHER" id="PTHR32322">
    <property type="entry name" value="INNER MEMBRANE TRANSPORTER"/>
    <property type="match status" value="1"/>
</dbReference>
<reference evidence="8 9" key="1">
    <citation type="submission" date="2016-10" db="EMBL/GenBank/DDBJ databases">
        <authorList>
            <person name="de Groot N.N."/>
        </authorList>
    </citation>
    <scope>NUCLEOTIDE SEQUENCE [LARGE SCALE GENOMIC DNA]</scope>
    <source>
        <strain evidence="8 9">CGMCC 1.7666</strain>
    </source>
</reference>
<evidence type="ECO:0000256" key="5">
    <source>
        <dbReference type="ARBA" id="ARBA00023136"/>
    </source>
</evidence>
<keyword evidence="9" id="KW-1185">Reference proteome</keyword>
<evidence type="ECO:0000256" key="6">
    <source>
        <dbReference type="SAM" id="Phobius"/>
    </source>
</evidence>
<gene>
    <name evidence="8" type="ORF">SAMN02927923_01406</name>
</gene>
<evidence type="ECO:0000256" key="4">
    <source>
        <dbReference type="ARBA" id="ARBA00022989"/>
    </source>
</evidence>
<feature type="transmembrane region" description="Helical" evidence="6">
    <location>
        <begin position="59"/>
        <end position="79"/>
    </location>
</feature>
<dbReference type="AlphaFoldDB" id="A0A1G5G6Y3"/>
<evidence type="ECO:0000313" key="8">
    <source>
        <dbReference type="EMBL" id="SCY47305.1"/>
    </source>
</evidence>
<evidence type="ECO:0000256" key="1">
    <source>
        <dbReference type="ARBA" id="ARBA00004141"/>
    </source>
</evidence>
<feature type="transmembrane region" description="Helical" evidence="6">
    <location>
        <begin position="237"/>
        <end position="255"/>
    </location>
</feature>
<feature type="transmembrane region" description="Helical" evidence="6">
    <location>
        <begin position="91"/>
        <end position="112"/>
    </location>
</feature>
<feature type="transmembrane region" description="Helical" evidence="6">
    <location>
        <begin position="174"/>
        <end position="194"/>
    </location>
</feature>
<dbReference type="Proteomes" id="UP000199569">
    <property type="component" value="Unassembled WGS sequence"/>
</dbReference>
<comment type="similarity">
    <text evidence="2">Belongs to the EamA transporter family.</text>
</comment>
<dbReference type="SUPFAM" id="SSF103481">
    <property type="entry name" value="Multidrug resistance efflux transporter EmrE"/>
    <property type="match status" value="2"/>
</dbReference>
<feature type="transmembrane region" description="Helical" evidence="6">
    <location>
        <begin position="267"/>
        <end position="289"/>
    </location>
</feature>
<dbReference type="OrthoDB" id="8688375at2"/>
<dbReference type="PANTHER" id="PTHR32322:SF2">
    <property type="entry name" value="EAMA DOMAIN-CONTAINING PROTEIN"/>
    <property type="match status" value="1"/>
</dbReference>
<comment type="subcellular location">
    <subcellularLocation>
        <location evidence="1">Membrane</location>
        <topology evidence="1">Multi-pass membrane protein</topology>
    </subcellularLocation>
</comment>
<name>A0A1G5G6Y3_9HYPH</name>
<evidence type="ECO:0000259" key="7">
    <source>
        <dbReference type="Pfam" id="PF00892"/>
    </source>
</evidence>